<dbReference type="GO" id="GO:0005975">
    <property type="term" value="P:carbohydrate metabolic process"/>
    <property type="evidence" value="ECO:0007669"/>
    <property type="project" value="InterPro"/>
</dbReference>
<feature type="domain" description="Glycoside hydrolase family 31 TIM barrel" evidence="3">
    <location>
        <begin position="232"/>
        <end position="565"/>
    </location>
</feature>
<dbReference type="InterPro" id="IPR017853">
    <property type="entry name" value="GH"/>
</dbReference>
<reference evidence="6 7" key="1">
    <citation type="submission" date="2016-04" db="EMBL/GenBank/DDBJ databases">
        <title>A degradative enzymes factory behind the ericoid mycorrhizal symbiosis.</title>
        <authorList>
            <consortium name="DOE Joint Genome Institute"/>
            <person name="Martino E."/>
            <person name="Morin E."/>
            <person name="Grelet G."/>
            <person name="Kuo A."/>
            <person name="Kohler A."/>
            <person name="Daghino S."/>
            <person name="Barry K."/>
            <person name="Choi C."/>
            <person name="Cichocki N."/>
            <person name="Clum A."/>
            <person name="Copeland A."/>
            <person name="Hainaut M."/>
            <person name="Haridas S."/>
            <person name="Labutti K."/>
            <person name="Lindquist E."/>
            <person name="Lipzen A."/>
            <person name="Khouja H.-R."/>
            <person name="Murat C."/>
            <person name="Ohm R."/>
            <person name="Olson A."/>
            <person name="Spatafora J."/>
            <person name="Veneault-Fourrey C."/>
            <person name="Henrissat B."/>
            <person name="Grigoriev I."/>
            <person name="Martin F."/>
            <person name="Perotto S."/>
        </authorList>
    </citation>
    <scope>NUCLEOTIDE SEQUENCE [LARGE SCALE GENOMIC DNA]</scope>
    <source>
        <strain evidence="6 7">F</strain>
    </source>
</reference>
<dbReference type="STRING" id="1149755.A0A2J6R397"/>
<comment type="similarity">
    <text evidence="1 2">Belongs to the glycosyl hydrolase 31 family.</text>
</comment>
<dbReference type="EMBL" id="KZ613957">
    <property type="protein sequence ID" value="PMD32996.1"/>
    <property type="molecule type" value="Genomic_DNA"/>
</dbReference>
<dbReference type="SUPFAM" id="SSF51445">
    <property type="entry name" value="(Trans)glycosidases"/>
    <property type="match status" value="1"/>
</dbReference>
<feature type="domain" description="Glycoside hydrolase family 31 N-terminal" evidence="4">
    <location>
        <begin position="24"/>
        <end position="186"/>
    </location>
</feature>
<dbReference type="SUPFAM" id="SSF74650">
    <property type="entry name" value="Galactose mutarotase-like"/>
    <property type="match status" value="1"/>
</dbReference>
<evidence type="ECO:0000259" key="3">
    <source>
        <dbReference type="Pfam" id="PF01055"/>
    </source>
</evidence>
<dbReference type="GO" id="GO:0004553">
    <property type="term" value="F:hydrolase activity, hydrolyzing O-glycosyl compounds"/>
    <property type="evidence" value="ECO:0007669"/>
    <property type="project" value="InterPro"/>
</dbReference>
<proteinExistence type="inferred from homology"/>
<dbReference type="SUPFAM" id="SSF51011">
    <property type="entry name" value="Glycosyl hydrolase domain"/>
    <property type="match status" value="1"/>
</dbReference>
<dbReference type="CDD" id="cd06591">
    <property type="entry name" value="GH31_xylosidase_XylS"/>
    <property type="match status" value="1"/>
</dbReference>
<dbReference type="PANTHER" id="PTHR43863">
    <property type="entry name" value="HYDROLASE, PUTATIVE (AFU_ORTHOLOGUE AFUA_1G03140)-RELATED"/>
    <property type="match status" value="1"/>
</dbReference>
<evidence type="ECO:0000259" key="4">
    <source>
        <dbReference type="Pfam" id="PF13802"/>
    </source>
</evidence>
<keyword evidence="2" id="KW-0326">Glycosidase</keyword>
<dbReference type="GO" id="GO:0030246">
    <property type="term" value="F:carbohydrate binding"/>
    <property type="evidence" value="ECO:0007669"/>
    <property type="project" value="InterPro"/>
</dbReference>
<organism evidence="6 7">
    <name type="scientific">Hyaloscypha variabilis (strain UAMH 11265 / GT02V1 / F)</name>
    <name type="common">Meliniomyces variabilis</name>
    <dbReference type="NCBI Taxonomy" id="1149755"/>
    <lineage>
        <taxon>Eukaryota</taxon>
        <taxon>Fungi</taxon>
        <taxon>Dikarya</taxon>
        <taxon>Ascomycota</taxon>
        <taxon>Pezizomycotina</taxon>
        <taxon>Leotiomycetes</taxon>
        <taxon>Helotiales</taxon>
        <taxon>Hyaloscyphaceae</taxon>
        <taxon>Hyaloscypha</taxon>
        <taxon>Hyaloscypha variabilis</taxon>
    </lineage>
</organism>
<dbReference type="InterPro" id="IPR051816">
    <property type="entry name" value="Glycosyl_Hydrolase_31"/>
</dbReference>
<dbReference type="Pfam" id="PF01055">
    <property type="entry name" value="Glyco_hydro_31_2nd"/>
    <property type="match status" value="1"/>
</dbReference>
<sequence>MLFAKGNRLVFRFDAEELWIEPWGRNAFRIRATKQSEMPCEDWALHKVDDKVAAEITINEKEAWISNGKARATITSHGKVMIFNSKGKLLMEEYARNRKDLLDPKCSAIEVEAREFKPIIPGGDYHLTMRFESVDKNEKIYGMGQYQQPHLDLKGLDLELAHRNSQASVPFALSSLGYGFLWNNPAIGRAVLGKNIMTFEAYSTKILDYWFVAGDTPAEIEQAYARATGTVPMMPEYGLGFWQCKLRYQTQDELLGVAREYKQRGLPLDLIVIDFFHWPKQGDWKFDANFWPDPDAMVRELTEMGVELMVSIWPTVDKKSENFNEMLEKGYLIRTDRGVRSALDFEGETIHYDATNPGARSYVWEKAKSNYYSKGIKIFWLDEAEPEYTAYDFDNYRYFLGPNLAIGNIYPVEYARTFYEGMEAQGQKNIVNLLRCAWAGSQKFGALVWSGDIASSWSSLKNQLSAGLNMGMAGLPWWTTDIGGFHGGDPNDQAFRELFVRWFQWGAFCPVMRLHGDREPRQPQVGSGGGASCRSGAANEVWSYGHEVYEICQKYMKIREQLRDYTRGLMKEAHEKGSPVMRTCFYEFPEDIKCWDVEDQYMYGSAYLCCPVLQAGQQQITVYLPAGAKWKAFDGSDEHDGGQTITVACPIDVMPVFVRQ</sequence>
<dbReference type="Gene3D" id="2.60.40.1760">
    <property type="entry name" value="glycosyl hydrolase (family 31)"/>
    <property type="match status" value="1"/>
</dbReference>
<dbReference type="AlphaFoldDB" id="A0A2J6R397"/>
<protein>
    <submittedName>
        <fullName evidence="6">Glycoside hydrolase family 31 protein</fullName>
    </submittedName>
</protein>
<dbReference type="InterPro" id="IPR048395">
    <property type="entry name" value="Glyco_hydro_31_C"/>
</dbReference>
<dbReference type="Pfam" id="PF13802">
    <property type="entry name" value="Gal_mutarotas_2"/>
    <property type="match status" value="1"/>
</dbReference>
<dbReference type="InterPro" id="IPR013780">
    <property type="entry name" value="Glyco_hydro_b"/>
</dbReference>
<dbReference type="Pfam" id="PF21365">
    <property type="entry name" value="Glyco_hydro_31_3rd"/>
    <property type="match status" value="1"/>
</dbReference>
<dbReference type="CDD" id="cd14752">
    <property type="entry name" value="GH31_N"/>
    <property type="match status" value="1"/>
</dbReference>
<dbReference type="OrthoDB" id="10070917at2759"/>
<dbReference type="InterPro" id="IPR011013">
    <property type="entry name" value="Gal_mutarotase_sf_dom"/>
</dbReference>
<keyword evidence="7" id="KW-1185">Reference proteome</keyword>
<feature type="domain" description="Glycosyl hydrolase family 31 C-terminal" evidence="5">
    <location>
        <begin position="577"/>
        <end position="660"/>
    </location>
</feature>
<gene>
    <name evidence="6" type="ORF">L207DRAFT_470219</name>
</gene>
<dbReference type="Gene3D" id="3.20.20.80">
    <property type="entry name" value="Glycosidases"/>
    <property type="match status" value="1"/>
</dbReference>
<keyword evidence="2 6" id="KW-0378">Hydrolase</keyword>
<evidence type="ECO:0000313" key="6">
    <source>
        <dbReference type="EMBL" id="PMD32996.1"/>
    </source>
</evidence>
<dbReference type="Gene3D" id="2.60.40.1180">
    <property type="entry name" value="Golgi alpha-mannosidase II"/>
    <property type="match status" value="1"/>
</dbReference>
<dbReference type="PANTHER" id="PTHR43863:SF2">
    <property type="entry name" value="MALTASE-GLUCOAMYLASE"/>
    <property type="match status" value="1"/>
</dbReference>
<dbReference type="InterPro" id="IPR025887">
    <property type="entry name" value="Glyco_hydro_31_N_dom"/>
</dbReference>
<name>A0A2J6R397_HYAVF</name>
<evidence type="ECO:0000256" key="1">
    <source>
        <dbReference type="ARBA" id="ARBA00007806"/>
    </source>
</evidence>
<evidence type="ECO:0000313" key="7">
    <source>
        <dbReference type="Proteomes" id="UP000235786"/>
    </source>
</evidence>
<evidence type="ECO:0000256" key="2">
    <source>
        <dbReference type="RuleBase" id="RU361185"/>
    </source>
</evidence>
<evidence type="ECO:0000259" key="5">
    <source>
        <dbReference type="Pfam" id="PF21365"/>
    </source>
</evidence>
<dbReference type="Proteomes" id="UP000235786">
    <property type="component" value="Unassembled WGS sequence"/>
</dbReference>
<accession>A0A2J6R397</accession>
<dbReference type="InterPro" id="IPR000322">
    <property type="entry name" value="Glyco_hydro_31_TIM"/>
</dbReference>